<keyword evidence="2" id="KW-1185">Reference proteome</keyword>
<dbReference type="Proteomes" id="UP000054538">
    <property type="component" value="Unassembled WGS sequence"/>
</dbReference>
<protein>
    <submittedName>
        <fullName evidence="1">Uncharacterized protein</fullName>
    </submittedName>
</protein>
<dbReference type="AlphaFoldDB" id="A0A0D0D820"/>
<gene>
    <name evidence="1" type="ORF">PAXRUDRAFT_21112</name>
</gene>
<evidence type="ECO:0000313" key="1">
    <source>
        <dbReference type="EMBL" id="KIK73210.1"/>
    </source>
</evidence>
<evidence type="ECO:0000313" key="2">
    <source>
        <dbReference type="Proteomes" id="UP000054538"/>
    </source>
</evidence>
<dbReference type="HOGENOM" id="CLU_3051019_0_0_1"/>
<sequence length="54" mass="5730">MKGGRLSGVVGGGADVGFNLCVAPLSEFSPIFTKGGDEEWRSRAEERSDGGTRW</sequence>
<accession>A0A0D0D820</accession>
<dbReference type="EMBL" id="KN829996">
    <property type="protein sequence ID" value="KIK73210.1"/>
    <property type="molecule type" value="Genomic_DNA"/>
</dbReference>
<organism evidence="1 2">
    <name type="scientific">Paxillus rubicundulus Ve08.2h10</name>
    <dbReference type="NCBI Taxonomy" id="930991"/>
    <lineage>
        <taxon>Eukaryota</taxon>
        <taxon>Fungi</taxon>
        <taxon>Dikarya</taxon>
        <taxon>Basidiomycota</taxon>
        <taxon>Agaricomycotina</taxon>
        <taxon>Agaricomycetes</taxon>
        <taxon>Agaricomycetidae</taxon>
        <taxon>Boletales</taxon>
        <taxon>Paxilineae</taxon>
        <taxon>Paxillaceae</taxon>
        <taxon>Paxillus</taxon>
    </lineage>
</organism>
<reference evidence="1 2" key="1">
    <citation type="submission" date="2014-04" db="EMBL/GenBank/DDBJ databases">
        <authorList>
            <consortium name="DOE Joint Genome Institute"/>
            <person name="Kuo A."/>
            <person name="Kohler A."/>
            <person name="Jargeat P."/>
            <person name="Nagy L.G."/>
            <person name="Floudas D."/>
            <person name="Copeland A."/>
            <person name="Barry K.W."/>
            <person name="Cichocki N."/>
            <person name="Veneault-Fourrey C."/>
            <person name="LaButti K."/>
            <person name="Lindquist E.A."/>
            <person name="Lipzen A."/>
            <person name="Lundell T."/>
            <person name="Morin E."/>
            <person name="Murat C."/>
            <person name="Sun H."/>
            <person name="Tunlid A."/>
            <person name="Henrissat B."/>
            <person name="Grigoriev I.V."/>
            <person name="Hibbett D.S."/>
            <person name="Martin F."/>
            <person name="Nordberg H.P."/>
            <person name="Cantor M.N."/>
            <person name="Hua S.X."/>
        </authorList>
    </citation>
    <scope>NUCLEOTIDE SEQUENCE [LARGE SCALE GENOMIC DNA]</scope>
    <source>
        <strain evidence="1 2">Ve08.2h10</strain>
    </source>
</reference>
<reference evidence="2" key="2">
    <citation type="submission" date="2015-01" db="EMBL/GenBank/DDBJ databases">
        <title>Evolutionary Origins and Diversification of the Mycorrhizal Mutualists.</title>
        <authorList>
            <consortium name="DOE Joint Genome Institute"/>
            <consortium name="Mycorrhizal Genomics Consortium"/>
            <person name="Kohler A."/>
            <person name="Kuo A."/>
            <person name="Nagy L.G."/>
            <person name="Floudas D."/>
            <person name="Copeland A."/>
            <person name="Barry K.W."/>
            <person name="Cichocki N."/>
            <person name="Veneault-Fourrey C."/>
            <person name="LaButti K."/>
            <person name="Lindquist E.A."/>
            <person name="Lipzen A."/>
            <person name="Lundell T."/>
            <person name="Morin E."/>
            <person name="Murat C."/>
            <person name="Riley R."/>
            <person name="Ohm R."/>
            <person name="Sun H."/>
            <person name="Tunlid A."/>
            <person name="Henrissat B."/>
            <person name="Grigoriev I.V."/>
            <person name="Hibbett D.S."/>
            <person name="Martin F."/>
        </authorList>
    </citation>
    <scope>NUCLEOTIDE SEQUENCE [LARGE SCALE GENOMIC DNA]</scope>
    <source>
        <strain evidence="2">Ve08.2h10</strain>
    </source>
</reference>
<proteinExistence type="predicted"/>
<dbReference type="InParanoid" id="A0A0D0D820"/>
<name>A0A0D0D820_9AGAM</name>